<reference evidence="1" key="1">
    <citation type="submission" date="2021-06" db="EMBL/GenBank/DDBJ databases">
        <authorList>
            <person name="Kallberg Y."/>
            <person name="Tangrot J."/>
            <person name="Rosling A."/>
        </authorList>
    </citation>
    <scope>NUCLEOTIDE SEQUENCE</scope>
    <source>
        <strain evidence="1">IL203A</strain>
    </source>
</reference>
<keyword evidence="2" id="KW-1185">Reference proteome</keyword>
<protein>
    <submittedName>
        <fullName evidence="1">9548_t:CDS:1</fullName>
    </submittedName>
</protein>
<dbReference type="EMBL" id="CAJVPU010000680">
    <property type="protein sequence ID" value="CAG8458875.1"/>
    <property type="molecule type" value="Genomic_DNA"/>
</dbReference>
<sequence length="108" mass="12077">MSDSNPIASIEKEISEERIFFFDQGEFSCPEKISDSAHSSVCKLDWKSSGIAVVLKKIKVNKNPRELLLLHKVALHPNIIGFYGLIKAIINFSIVSLKETSLTFTVQP</sequence>
<accession>A0ACA9K8L6</accession>
<dbReference type="Proteomes" id="UP000789702">
    <property type="component" value="Unassembled WGS sequence"/>
</dbReference>
<organism evidence="1 2">
    <name type="scientific">Dentiscutata heterogama</name>
    <dbReference type="NCBI Taxonomy" id="1316150"/>
    <lineage>
        <taxon>Eukaryota</taxon>
        <taxon>Fungi</taxon>
        <taxon>Fungi incertae sedis</taxon>
        <taxon>Mucoromycota</taxon>
        <taxon>Glomeromycotina</taxon>
        <taxon>Glomeromycetes</taxon>
        <taxon>Diversisporales</taxon>
        <taxon>Gigasporaceae</taxon>
        <taxon>Dentiscutata</taxon>
    </lineage>
</organism>
<name>A0ACA9K8L6_9GLOM</name>
<evidence type="ECO:0000313" key="2">
    <source>
        <dbReference type="Proteomes" id="UP000789702"/>
    </source>
</evidence>
<proteinExistence type="predicted"/>
<comment type="caution">
    <text evidence="1">The sequence shown here is derived from an EMBL/GenBank/DDBJ whole genome shotgun (WGS) entry which is preliminary data.</text>
</comment>
<evidence type="ECO:0000313" key="1">
    <source>
        <dbReference type="EMBL" id="CAG8458875.1"/>
    </source>
</evidence>
<gene>
    <name evidence="1" type="ORF">DHETER_LOCUS1187</name>
</gene>